<evidence type="ECO:0000256" key="2">
    <source>
        <dbReference type="ARBA" id="ARBA00022840"/>
    </source>
</evidence>
<keyword evidence="1" id="KW-0547">Nucleotide-binding</keyword>
<dbReference type="PANTHER" id="PTHR32071">
    <property type="entry name" value="TRANSCRIPTIONAL REGULATORY PROTEIN"/>
    <property type="match status" value="1"/>
</dbReference>
<dbReference type="InterPro" id="IPR002197">
    <property type="entry name" value="HTH_Fis"/>
</dbReference>
<dbReference type="Gene3D" id="3.40.50.300">
    <property type="entry name" value="P-loop containing nucleotide triphosphate hydrolases"/>
    <property type="match status" value="1"/>
</dbReference>
<dbReference type="InterPro" id="IPR003593">
    <property type="entry name" value="AAA+_ATPase"/>
</dbReference>
<dbReference type="RefSeq" id="WP_211285207.1">
    <property type="nucleotide sequence ID" value="NZ_CP155571.1"/>
</dbReference>
<evidence type="ECO:0000256" key="1">
    <source>
        <dbReference type="ARBA" id="ARBA00022741"/>
    </source>
</evidence>
<evidence type="ECO:0000256" key="3">
    <source>
        <dbReference type="ARBA" id="ARBA00023015"/>
    </source>
</evidence>
<reference evidence="7" key="1">
    <citation type="submission" date="2024-05" db="EMBL/GenBank/DDBJ databases">
        <title>Isolation and characterization of Sporomusa carbonis sp. nov., a carboxydotrophic hydrogenogen in the genus of Sporomusa isolated from a charcoal burning pile.</title>
        <authorList>
            <person name="Boeer T."/>
            <person name="Rosenbaum F."/>
            <person name="Eysell L."/>
            <person name="Mueller V."/>
            <person name="Daniel R."/>
            <person name="Poehlein A."/>
        </authorList>
    </citation>
    <scope>NUCLEOTIDE SEQUENCE [LARGE SCALE GENOMIC DNA]</scope>
    <source>
        <strain evidence="7">DSM 3132</strain>
    </source>
</reference>
<evidence type="ECO:0000259" key="6">
    <source>
        <dbReference type="PROSITE" id="PS50112"/>
    </source>
</evidence>
<proteinExistence type="predicted"/>
<gene>
    <name evidence="7" type="primary">norR_6</name>
    <name evidence="7" type="ORF">SPACI_009070</name>
</gene>
<keyword evidence="4" id="KW-0804">Transcription</keyword>
<evidence type="ECO:0000313" key="7">
    <source>
        <dbReference type="EMBL" id="XFO70907.1"/>
    </source>
</evidence>
<dbReference type="InterPro" id="IPR009057">
    <property type="entry name" value="Homeodomain-like_sf"/>
</dbReference>
<evidence type="ECO:0000313" key="8">
    <source>
        <dbReference type="Proteomes" id="UP000216052"/>
    </source>
</evidence>
<dbReference type="Pfam" id="PF02954">
    <property type="entry name" value="HTH_8"/>
    <property type="match status" value="1"/>
</dbReference>
<dbReference type="InterPro" id="IPR000014">
    <property type="entry name" value="PAS"/>
</dbReference>
<evidence type="ECO:0000256" key="4">
    <source>
        <dbReference type="ARBA" id="ARBA00023163"/>
    </source>
</evidence>
<keyword evidence="8" id="KW-1185">Reference proteome</keyword>
<dbReference type="SUPFAM" id="SSF55785">
    <property type="entry name" value="PYP-like sensor domain (PAS domain)"/>
    <property type="match status" value="2"/>
</dbReference>
<protein>
    <submittedName>
        <fullName evidence="7">Anaerobic nitric oxide reductase transcription regulator NorR</fullName>
    </submittedName>
</protein>
<dbReference type="InterPro" id="IPR025944">
    <property type="entry name" value="Sigma_54_int_dom_CS"/>
</dbReference>
<keyword evidence="2" id="KW-0067">ATP-binding</keyword>
<feature type="domain" description="Sigma-54 factor interaction" evidence="5">
    <location>
        <begin position="267"/>
        <end position="497"/>
    </location>
</feature>
<dbReference type="PROSITE" id="PS00688">
    <property type="entry name" value="SIGMA54_INTERACT_3"/>
    <property type="match status" value="1"/>
</dbReference>
<name>A0ABZ3IXW1_SPOA4</name>
<dbReference type="CDD" id="cd00009">
    <property type="entry name" value="AAA"/>
    <property type="match status" value="1"/>
</dbReference>
<dbReference type="InterPro" id="IPR035965">
    <property type="entry name" value="PAS-like_dom_sf"/>
</dbReference>
<accession>A0ABZ3IXW1</accession>
<organism evidence="7 8">
    <name type="scientific">Sporomusa acidovorans (strain ATCC 49682 / DSM 3132 / Mol)</name>
    <dbReference type="NCBI Taxonomy" id="1123286"/>
    <lineage>
        <taxon>Bacteria</taxon>
        <taxon>Bacillati</taxon>
        <taxon>Bacillota</taxon>
        <taxon>Negativicutes</taxon>
        <taxon>Selenomonadales</taxon>
        <taxon>Sporomusaceae</taxon>
        <taxon>Sporomusa</taxon>
    </lineage>
</organism>
<dbReference type="SUPFAM" id="SSF46689">
    <property type="entry name" value="Homeodomain-like"/>
    <property type="match status" value="1"/>
</dbReference>
<dbReference type="NCBIfam" id="TIGR00229">
    <property type="entry name" value="sensory_box"/>
    <property type="match status" value="1"/>
</dbReference>
<dbReference type="InterPro" id="IPR027417">
    <property type="entry name" value="P-loop_NTPase"/>
</dbReference>
<dbReference type="SMART" id="SM00382">
    <property type="entry name" value="AAA"/>
    <property type="match status" value="1"/>
</dbReference>
<dbReference type="Proteomes" id="UP000216052">
    <property type="component" value="Chromosome"/>
</dbReference>
<dbReference type="InterPro" id="IPR058031">
    <property type="entry name" value="AAA_lid_NorR"/>
</dbReference>
<evidence type="ECO:0000259" key="5">
    <source>
        <dbReference type="PROSITE" id="PS50045"/>
    </source>
</evidence>
<dbReference type="EMBL" id="CP155571">
    <property type="protein sequence ID" value="XFO70907.1"/>
    <property type="molecule type" value="Genomic_DNA"/>
</dbReference>
<dbReference type="PANTHER" id="PTHR32071:SF121">
    <property type="entry name" value="SIGMA L-DEPENDENT TRANSCRIPTIONAL REGULATOR YQIR-RELATED"/>
    <property type="match status" value="1"/>
</dbReference>
<keyword evidence="3" id="KW-0805">Transcription regulation</keyword>
<dbReference type="CDD" id="cd00130">
    <property type="entry name" value="PAS"/>
    <property type="match status" value="1"/>
</dbReference>
<dbReference type="InterPro" id="IPR013767">
    <property type="entry name" value="PAS_fold"/>
</dbReference>
<dbReference type="SMART" id="SM00091">
    <property type="entry name" value="PAS"/>
    <property type="match status" value="2"/>
</dbReference>
<dbReference type="Pfam" id="PF00989">
    <property type="entry name" value="PAS"/>
    <property type="match status" value="2"/>
</dbReference>
<dbReference type="Pfam" id="PF00158">
    <property type="entry name" value="Sigma54_activat"/>
    <property type="match status" value="1"/>
</dbReference>
<dbReference type="PROSITE" id="PS50045">
    <property type="entry name" value="SIGMA54_INTERACT_4"/>
    <property type="match status" value="1"/>
</dbReference>
<dbReference type="PROSITE" id="PS00675">
    <property type="entry name" value="SIGMA54_INTERACT_1"/>
    <property type="match status" value="1"/>
</dbReference>
<dbReference type="PROSITE" id="PS50112">
    <property type="entry name" value="PAS"/>
    <property type="match status" value="2"/>
</dbReference>
<dbReference type="Gene3D" id="1.10.8.60">
    <property type="match status" value="1"/>
</dbReference>
<dbReference type="Gene3D" id="3.30.450.20">
    <property type="entry name" value="PAS domain"/>
    <property type="match status" value="2"/>
</dbReference>
<dbReference type="PRINTS" id="PR01590">
    <property type="entry name" value="HTHFIS"/>
</dbReference>
<sequence length="588" mass="64417">MSDFPLCMEDEFILTSREIQTILNSTHDALVAVNTYGIINIFNAAAEKILLINAREALGRKASQIIKGSRLEIVMKTGIAELNQQQKIGEISVIANRVPVRDKNGRIMGAVESFRNINKIMRLAKKLTNLEAIQEMLEAIINSSQEVISVVDENERIILVNPAYTRLVGMTKEKVIGKSPMIDIQQGESVHLHVLKTGKPVKGVPMLVGPQGKEVIANAAPIIVNGKLRGSVAVVHDVSEINYLTSELCRMRSLVRQMKNCHTFDDIVGSSPAMKAAVEQAYRAAATPATILLTGESGTGKELFANAIHRASSRSHGPLIKVNCAAIPETLLESELFGYEEGAFTGARKGGKKGLFAEAIQGTIFLDEIGEMASSVQAKLLRVLQEKEIVPVGGVTSIPIDVRVIAATNLNLKHAVANGKFRADLFYRINVFPIVIPPLRERLEDIPSLTEFLLRKLNHEYGRCVRCLDSSALAILSKYNWPGNVRELENYLGRVLINMQSTEDVIRVTHLPALTQSDSAAKPMTQASCEQACSAGQLATLETIVKQAERRAIEAALAVTGGNRIEAAQRLGISVRSLYYKLEKYHQE</sequence>
<feature type="domain" description="PAS" evidence="6">
    <location>
        <begin position="15"/>
        <end position="60"/>
    </location>
</feature>
<dbReference type="SUPFAM" id="SSF52540">
    <property type="entry name" value="P-loop containing nucleoside triphosphate hydrolases"/>
    <property type="match status" value="1"/>
</dbReference>
<dbReference type="InterPro" id="IPR002078">
    <property type="entry name" value="Sigma_54_int"/>
</dbReference>
<feature type="domain" description="PAS" evidence="6">
    <location>
        <begin position="133"/>
        <end position="184"/>
    </location>
</feature>
<dbReference type="Pfam" id="PF25601">
    <property type="entry name" value="AAA_lid_14"/>
    <property type="match status" value="1"/>
</dbReference>
<dbReference type="InterPro" id="IPR025662">
    <property type="entry name" value="Sigma_54_int_dom_ATP-bd_1"/>
</dbReference>
<dbReference type="Gene3D" id="1.10.10.60">
    <property type="entry name" value="Homeodomain-like"/>
    <property type="match status" value="1"/>
</dbReference>